<dbReference type="PANTHER" id="PTHR46796">
    <property type="entry name" value="HTH-TYPE TRANSCRIPTIONAL ACTIVATOR RHAS-RELATED"/>
    <property type="match status" value="1"/>
</dbReference>
<proteinExistence type="predicted"/>
<keyword evidence="6" id="KW-1185">Reference proteome</keyword>
<feature type="domain" description="HTH araC/xylS-type" evidence="4">
    <location>
        <begin position="218"/>
        <end position="315"/>
    </location>
</feature>
<accession>F4H3D1</accession>
<dbReference type="InterPro" id="IPR018062">
    <property type="entry name" value="HTH_AraC-typ_CS"/>
</dbReference>
<keyword evidence="3" id="KW-0804">Transcription</keyword>
<name>F4H3D1_CELFA</name>
<sequence>MTTLVEAPWVAVDPVGEALHRLRVTGFFYCHTEASGPWAVDMPAFGECVSFHVVAAGECWVEVDGAPPVRLRAGDLALVPHGRGHVLRSAPGVPSSGRVDELPQEYVTEHYSVLRHPGDGPRVDLVCGVLGVDGPAARLLLELLPPVLHVPADGEGAAPWIAGTLALMADELTRRRPGGEAVTTRLADILVIQAVRTWIDAQTATTGWLGGLRDPHVGVAVAAVHRDPARPWTVEAMAREATMSRSAFAARFTEVVGVPAMQYVTSWRMHVATDLLAAGEPVARVAAATGYESEAAFSRAYRRETGAPPGAVRRGR</sequence>
<dbReference type="PROSITE" id="PS01124">
    <property type="entry name" value="HTH_ARAC_FAMILY_2"/>
    <property type="match status" value="1"/>
</dbReference>
<evidence type="ECO:0000256" key="1">
    <source>
        <dbReference type="ARBA" id="ARBA00023015"/>
    </source>
</evidence>
<reference evidence="5 6" key="1">
    <citation type="submission" date="2011-04" db="EMBL/GenBank/DDBJ databases">
        <title>Complete sequence of Cellulomonas fimi ATCC 484.</title>
        <authorList>
            <consortium name="US DOE Joint Genome Institute"/>
            <person name="Lucas S."/>
            <person name="Han J."/>
            <person name="Lapidus A."/>
            <person name="Cheng J.-F."/>
            <person name="Goodwin L."/>
            <person name="Pitluck S."/>
            <person name="Peters L."/>
            <person name="Chertkov O."/>
            <person name="Detter J.C."/>
            <person name="Han C."/>
            <person name="Tapia R."/>
            <person name="Land M."/>
            <person name="Hauser L."/>
            <person name="Kyrpides N."/>
            <person name="Ivanova N."/>
            <person name="Ovchinnikova G."/>
            <person name="Pagani I."/>
            <person name="Mead D."/>
            <person name="Brumm P."/>
            <person name="Woyke T."/>
        </authorList>
    </citation>
    <scope>NUCLEOTIDE SEQUENCE [LARGE SCALE GENOMIC DNA]</scope>
    <source>
        <strain evidence="6">ATCC 484 / DSM 20113 / JCM 1341 / NBRC 15513 / NCIMB 8980 / NCTC 7547</strain>
    </source>
</reference>
<keyword evidence="2" id="KW-0238">DNA-binding</keyword>
<dbReference type="Proteomes" id="UP000008460">
    <property type="component" value="Chromosome"/>
</dbReference>
<gene>
    <name evidence="5" type="ordered locus">Celf_1217</name>
</gene>
<dbReference type="Gene3D" id="1.10.10.60">
    <property type="entry name" value="Homeodomain-like"/>
    <property type="match status" value="1"/>
</dbReference>
<evidence type="ECO:0000256" key="3">
    <source>
        <dbReference type="ARBA" id="ARBA00023163"/>
    </source>
</evidence>
<evidence type="ECO:0000256" key="2">
    <source>
        <dbReference type="ARBA" id="ARBA00023125"/>
    </source>
</evidence>
<dbReference type="PROSITE" id="PS00041">
    <property type="entry name" value="HTH_ARAC_FAMILY_1"/>
    <property type="match status" value="1"/>
</dbReference>
<dbReference type="STRING" id="590998.Celf_1217"/>
<dbReference type="InterPro" id="IPR009057">
    <property type="entry name" value="Homeodomain-like_sf"/>
</dbReference>
<dbReference type="AlphaFoldDB" id="F4H3D1"/>
<dbReference type="SMART" id="SM00342">
    <property type="entry name" value="HTH_ARAC"/>
    <property type="match status" value="1"/>
</dbReference>
<evidence type="ECO:0000259" key="4">
    <source>
        <dbReference type="PROSITE" id="PS01124"/>
    </source>
</evidence>
<organism evidence="5 6">
    <name type="scientific">Cellulomonas fimi (strain ATCC 484 / DSM 20113 / JCM 1341 / CCUG 24087 / LMG 16345 / NBRC 15513 / NCIMB 8980 / NCTC 7547 / NRS-133)</name>
    <dbReference type="NCBI Taxonomy" id="590998"/>
    <lineage>
        <taxon>Bacteria</taxon>
        <taxon>Bacillati</taxon>
        <taxon>Actinomycetota</taxon>
        <taxon>Actinomycetes</taxon>
        <taxon>Micrococcales</taxon>
        <taxon>Cellulomonadaceae</taxon>
        <taxon>Cellulomonas</taxon>
    </lineage>
</organism>
<dbReference type="InterPro" id="IPR032783">
    <property type="entry name" value="AraC_lig"/>
</dbReference>
<dbReference type="GO" id="GO:0003700">
    <property type="term" value="F:DNA-binding transcription factor activity"/>
    <property type="evidence" value="ECO:0007669"/>
    <property type="project" value="InterPro"/>
</dbReference>
<dbReference type="SUPFAM" id="SSF46689">
    <property type="entry name" value="Homeodomain-like"/>
    <property type="match status" value="2"/>
</dbReference>
<evidence type="ECO:0000313" key="6">
    <source>
        <dbReference type="Proteomes" id="UP000008460"/>
    </source>
</evidence>
<dbReference type="EMBL" id="CP002666">
    <property type="protein sequence ID" value="AEE45352.1"/>
    <property type="molecule type" value="Genomic_DNA"/>
</dbReference>
<protein>
    <submittedName>
        <fullName evidence="5">Transcriptional regulator, AraC family</fullName>
    </submittedName>
</protein>
<dbReference type="InterPro" id="IPR018060">
    <property type="entry name" value="HTH_AraC"/>
</dbReference>
<dbReference type="HOGENOM" id="CLU_000445_81_0_11"/>
<evidence type="ECO:0000313" key="5">
    <source>
        <dbReference type="EMBL" id="AEE45352.1"/>
    </source>
</evidence>
<dbReference type="PANTHER" id="PTHR46796:SF7">
    <property type="entry name" value="ARAC FAMILY TRANSCRIPTIONAL REGULATOR"/>
    <property type="match status" value="1"/>
</dbReference>
<dbReference type="eggNOG" id="COG2207">
    <property type="taxonomic scope" value="Bacteria"/>
</dbReference>
<dbReference type="GO" id="GO:0043565">
    <property type="term" value="F:sequence-specific DNA binding"/>
    <property type="evidence" value="ECO:0007669"/>
    <property type="project" value="InterPro"/>
</dbReference>
<dbReference type="KEGG" id="cfi:Celf_1217"/>
<keyword evidence="1" id="KW-0805">Transcription regulation</keyword>
<dbReference type="Pfam" id="PF12833">
    <property type="entry name" value="HTH_18"/>
    <property type="match status" value="1"/>
</dbReference>
<dbReference type="InterPro" id="IPR050204">
    <property type="entry name" value="AraC_XylS_family_regulators"/>
</dbReference>
<dbReference type="RefSeq" id="WP_013770378.1">
    <property type="nucleotide sequence ID" value="NC_015514.1"/>
</dbReference>
<dbReference type="Pfam" id="PF12852">
    <property type="entry name" value="Cupin_6"/>
    <property type="match status" value="1"/>
</dbReference>